<dbReference type="OMA" id="VQTEFAQ"/>
<organism evidence="4 5">
    <name type="scientific">Tilletiaria anomala (strain ATCC 24038 / CBS 436.72 / UBC 951)</name>
    <dbReference type="NCBI Taxonomy" id="1037660"/>
    <lineage>
        <taxon>Eukaryota</taxon>
        <taxon>Fungi</taxon>
        <taxon>Dikarya</taxon>
        <taxon>Basidiomycota</taxon>
        <taxon>Ustilaginomycotina</taxon>
        <taxon>Exobasidiomycetes</taxon>
        <taxon>Georgefischeriales</taxon>
        <taxon>Tilletiariaceae</taxon>
        <taxon>Tilletiaria</taxon>
    </lineage>
</organism>
<dbReference type="SUPFAM" id="SSF46579">
    <property type="entry name" value="Prefoldin"/>
    <property type="match status" value="1"/>
</dbReference>
<dbReference type="CDD" id="cd23161">
    <property type="entry name" value="Prefoldin_6"/>
    <property type="match status" value="1"/>
</dbReference>
<proteinExistence type="inferred from homology"/>
<feature type="coiled-coil region" evidence="3">
    <location>
        <begin position="2"/>
        <end position="114"/>
    </location>
</feature>
<dbReference type="GO" id="GO:0051087">
    <property type="term" value="F:protein-folding chaperone binding"/>
    <property type="evidence" value="ECO:0007669"/>
    <property type="project" value="TreeGrafter"/>
</dbReference>
<dbReference type="FunFam" id="1.10.287.370:FF:000003">
    <property type="entry name" value="Prefoldin subunit 6"/>
    <property type="match status" value="1"/>
</dbReference>
<protein>
    <submittedName>
        <fullName evidence="4">Prefoldin</fullName>
    </submittedName>
</protein>
<dbReference type="GO" id="GO:0006457">
    <property type="term" value="P:protein folding"/>
    <property type="evidence" value="ECO:0007669"/>
    <property type="project" value="InterPro"/>
</dbReference>
<sequence>MRAQQQEQLAKLSNEFQTLQRELSNLIESRQKLEAQSNENEAVAKEFQKLSLNEKIYKLVGTALLLQEQNEAKQNVEKRLELIRGDMKRTDQLIQAAESKMETKKNEIVRIQTLTAAQAQAGEV</sequence>
<dbReference type="Pfam" id="PF01920">
    <property type="entry name" value="Prefoldin_2"/>
    <property type="match status" value="1"/>
</dbReference>
<comment type="similarity">
    <text evidence="1">Belongs to the prefoldin subunit beta family.</text>
</comment>
<keyword evidence="2" id="KW-0143">Chaperone</keyword>
<reference evidence="4 5" key="1">
    <citation type="submission" date="2014-05" db="EMBL/GenBank/DDBJ databases">
        <title>Draft genome sequence of a rare smut relative, Tilletiaria anomala UBC 951.</title>
        <authorList>
            <consortium name="DOE Joint Genome Institute"/>
            <person name="Toome M."/>
            <person name="Kuo A."/>
            <person name="Henrissat B."/>
            <person name="Lipzen A."/>
            <person name="Tritt A."/>
            <person name="Yoshinaga Y."/>
            <person name="Zane M."/>
            <person name="Barry K."/>
            <person name="Grigoriev I.V."/>
            <person name="Spatafora J.W."/>
            <person name="Aimea M.C."/>
        </authorList>
    </citation>
    <scope>NUCLEOTIDE SEQUENCE [LARGE SCALE GENOMIC DNA]</scope>
    <source>
        <strain evidence="4 5">UBC 951</strain>
    </source>
</reference>
<evidence type="ECO:0000313" key="5">
    <source>
        <dbReference type="Proteomes" id="UP000027361"/>
    </source>
</evidence>
<dbReference type="InterPro" id="IPR009053">
    <property type="entry name" value="Prefoldin"/>
</dbReference>
<name>A0A066WLN2_TILAU</name>
<dbReference type="Gene3D" id="1.10.287.370">
    <property type="match status" value="1"/>
</dbReference>
<dbReference type="InParanoid" id="A0A066WLN2"/>
<evidence type="ECO:0000256" key="2">
    <source>
        <dbReference type="ARBA" id="ARBA00023186"/>
    </source>
</evidence>
<evidence type="ECO:0000313" key="4">
    <source>
        <dbReference type="EMBL" id="KDN53503.1"/>
    </source>
</evidence>
<dbReference type="OrthoDB" id="248120at2759"/>
<dbReference type="EMBL" id="JMSN01000001">
    <property type="protein sequence ID" value="KDN53503.1"/>
    <property type="molecule type" value="Genomic_DNA"/>
</dbReference>
<dbReference type="PANTHER" id="PTHR21431:SF0">
    <property type="entry name" value="PREFOLDIN SUBUNIT 6"/>
    <property type="match status" value="1"/>
</dbReference>
<accession>A0A066WLN2</accession>
<dbReference type="HOGENOM" id="CLU_125172_2_0_1"/>
<keyword evidence="5" id="KW-1185">Reference proteome</keyword>
<dbReference type="STRING" id="1037660.A0A066WLN2"/>
<dbReference type="GO" id="GO:0005737">
    <property type="term" value="C:cytoplasm"/>
    <property type="evidence" value="ECO:0007669"/>
    <property type="project" value="TreeGrafter"/>
</dbReference>
<dbReference type="GO" id="GO:0051131">
    <property type="term" value="P:chaperone-mediated protein complex assembly"/>
    <property type="evidence" value="ECO:0007669"/>
    <property type="project" value="TreeGrafter"/>
</dbReference>
<dbReference type="FunCoup" id="A0A066WLN2">
    <property type="interactions" value="450"/>
</dbReference>
<dbReference type="RefSeq" id="XP_013246388.1">
    <property type="nucleotide sequence ID" value="XM_013390934.1"/>
</dbReference>
<evidence type="ECO:0000256" key="1">
    <source>
        <dbReference type="ARBA" id="ARBA00008045"/>
    </source>
</evidence>
<comment type="caution">
    <text evidence="4">The sequence shown here is derived from an EMBL/GenBank/DDBJ whole genome shotgun (WGS) entry which is preliminary data.</text>
</comment>
<dbReference type="InterPro" id="IPR002777">
    <property type="entry name" value="PFD_beta-like"/>
</dbReference>
<gene>
    <name evidence="4" type="ORF">K437DRAFT_265573</name>
</gene>
<dbReference type="GO" id="GO:0016272">
    <property type="term" value="C:prefoldin complex"/>
    <property type="evidence" value="ECO:0007669"/>
    <property type="project" value="InterPro"/>
</dbReference>
<dbReference type="GeneID" id="25265773"/>
<dbReference type="PANTHER" id="PTHR21431">
    <property type="entry name" value="PREFOLDIN SUBUNIT 6"/>
    <property type="match status" value="1"/>
</dbReference>
<evidence type="ECO:0000256" key="3">
    <source>
        <dbReference type="SAM" id="Coils"/>
    </source>
</evidence>
<keyword evidence="3" id="KW-0175">Coiled coil</keyword>
<dbReference type="GO" id="GO:0051082">
    <property type="term" value="F:unfolded protein binding"/>
    <property type="evidence" value="ECO:0007669"/>
    <property type="project" value="InterPro"/>
</dbReference>
<dbReference type="AlphaFoldDB" id="A0A066WLN2"/>
<dbReference type="Proteomes" id="UP000027361">
    <property type="component" value="Unassembled WGS sequence"/>
</dbReference>